<dbReference type="AlphaFoldDB" id="A0A317Q5H2"/>
<dbReference type="Proteomes" id="UP000246744">
    <property type="component" value="Unassembled WGS sequence"/>
</dbReference>
<reference evidence="1 2" key="1">
    <citation type="submission" date="2018-05" db="EMBL/GenBank/DDBJ databases">
        <title>Genomic Encyclopedia of Type Strains, Phase IV (KMG-IV): sequencing the most valuable type-strain genomes for metagenomic binning, comparative biology and taxonomic classification.</title>
        <authorList>
            <person name="Goeker M."/>
        </authorList>
    </citation>
    <scope>NUCLEOTIDE SEQUENCE [LARGE SCALE GENOMIC DNA]</scope>
    <source>
        <strain evidence="1 2">DSM 19579</strain>
    </source>
</reference>
<keyword evidence="2" id="KW-1185">Reference proteome</keyword>
<organism evidence="1 2">
    <name type="scientific">Mangrovibacter plantisponsor</name>
    <dbReference type="NCBI Taxonomy" id="451513"/>
    <lineage>
        <taxon>Bacteria</taxon>
        <taxon>Pseudomonadati</taxon>
        <taxon>Pseudomonadota</taxon>
        <taxon>Gammaproteobacteria</taxon>
        <taxon>Enterobacterales</taxon>
        <taxon>Enterobacteriaceae</taxon>
        <taxon>Mangrovibacter</taxon>
    </lineage>
</organism>
<accession>A0A317Q5H2</accession>
<dbReference type="RefSeq" id="WP_110025609.1">
    <property type="nucleotide sequence ID" value="NZ_QGTS01000005.1"/>
</dbReference>
<evidence type="ECO:0000313" key="1">
    <source>
        <dbReference type="EMBL" id="PWW09427.1"/>
    </source>
</evidence>
<dbReference type="EMBL" id="QGTS01000005">
    <property type="protein sequence ID" value="PWW09427.1"/>
    <property type="molecule type" value="Genomic_DNA"/>
</dbReference>
<name>A0A317Q5H2_9ENTR</name>
<comment type="caution">
    <text evidence="1">The sequence shown here is derived from an EMBL/GenBank/DDBJ whole genome shotgun (WGS) entry which is preliminary data.</text>
</comment>
<protein>
    <submittedName>
        <fullName evidence="1">Uncharacterized protein</fullName>
    </submittedName>
</protein>
<gene>
    <name evidence="1" type="ORF">DES37_10574</name>
</gene>
<proteinExistence type="predicted"/>
<sequence length="229" mass="26897">MILTIDDKRNRDFIEPEHYEEIFNSQRTISFTGTALSVFSSADIEKRIAELEQLEQDKKFVFVGEKHWLKKFLEESRNIKFSRYHQWVKYQLIDVLGIKFSLSPFSVKDDFPKECWLATVDVSTYLIKSDKLDSKQFEIDTPEELELMVCGNNDGISPAHLIKLYEYLHDYEYIIGRDVFKNRNADFLYVGGFGVTNIEEPNKWDLYVDDSSGSGGTNLNIQYRQLWRS</sequence>
<evidence type="ECO:0000313" key="2">
    <source>
        <dbReference type="Proteomes" id="UP000246744"/>
    </source>
</evidence>